<protein>
    <submittedName>
        <fullName evidence="2">Uncharacterized protein</fullName>
    </submittedName>
</protein>
<accession>A0A7N2LTT3</accession>
<name>A0A7N2LTT3_QUELO</name>
<evidence type="ECO:0000313" key="2">
    <source>
        <dbReference type="EnsemblPlants" id="QL05p068946:mrna"/>
    </source>
</evidence>
<keyword evidence="3" id="KW-1185">Reference proteome</keyword>
<dbReference type="Proteomes" id="UP000594261">
    <property type="component" value="Chromosome 5"/>
</dbReference>
<dbReference type="InParanoid" id="A0A7N2LTT3"/>
<organism evidence="2 3">
    <name type="scientific">Quercus lobata</name>
    <name type="common">Valley oak</name>
    <dbReference type="NCBI Taxonomy" id="97700"/>
    <lineage>
        <taxon>Eukaryota</taxon>
        <taxon>Viridiplantae</taxon>
        <taxon>Streptophyta</taxon>
        <taxon>Embryophyta</taxon>
        <taxon>Tracheophyta</taxon>
        <taxon>Spermatophyta</taxon>
        <taxon>Magnoliopsida</taxon>
        <taxon>eudicotyledons</taxon>
        <taxon>Gunneridae</taxon>
        <taxon>Pentapetalae</taxon>
        <taxon>rosids</taxon>
        <taxon>fabids</taxon>
        <taxon>Fagales</taxon>
        <taxon>Fagaceae</taxon>
        <taxon>Quercus</taxon>
    </lineage>
</organism>
<proteinExistence type="predicted"/>
<sequence>MLTIKSSRNEVLESQKTVSPGGDESGKGSLFLDRPAASSSISFYSNISPDDTGAVSDGHGGDIVSQQTVLSMASIAPGADKADKGSLALDIVSSRTSNISQDDSGEAAVKISNYCIGDAKLQQVNIAMMVEEDLDSMQKVGGIQEIAEALDTDLEKGIPGLEQDLCSQRIANTISPTQAPARNHWQWIVSMLRDRKGDESEKGSVAVDNVSPSDTREAAVKISNNCIGDAKLQQANIALMVEEDLDSMQKFGGIQEIAEALDTDLEKGIPGLEQDLCSQSISNRLSPTQARARNRWQWIVSMLRDRKGDESEKGSVALDNLSPSDTGEARHRQVYLQDTVGTKSF</sequence>
<reference evidence="2 3" key="1">
    <citation type="journal article" date="2016" name="G3 (Bethesda)">
        <title>First Draft Assembly and Annotation of the Genome of a California Endemic Oak Quercus lobata Nee (Fagaceae).</title>
        <authorList>
            <person name="Sork V.L."/>
            <person name="Fitz-Gibbon S.T."/>
            <person name="Puiu D."/>
            <person name="Crepeau M."/>
            <person name="Gugger P.F."/>
            <person name="Sherman R."/>
            <person name="Stevens K."/>
            <person name="Langley C.H."/>
            <person name="Pellegrini M."/>
            <person name="Salzberg S.L."/>
        </authorList>
    </citation>
    <scope>NUCLEOTIDE SEQUENCE [LARGE SCALE GENOMIC DNA]</scope>
    <source>
        <strain evidence="2 3">cv. SW786</strain>
    </source>
</reference>
<reference evidence="2" key="2">
    <citation type="submission" date="2021-01" db="UniProtKB">
        <authorList>
            <consortium name="EnsemblPlants"/>
        </authorList>
    </citation>
    <scope>IDENTIFICATION</scope>
</reference>
<dbReference type="Gramene" id="QL05p068946:mrna">
    <property type="protein sequence ID" value="QL05p068946:mrna"/>
    <property type="gene ID" value="QL05p068946"/>
</dbReference>
<dbReference type="EMBL" id="LRBV02000005">
    <property type="status" value="NOT_ANNOTATED_CDS"/>
    <property type="molecule type" value="Genomic_DNA"/>
</dbReference>
<feature type="region of interest" description="Disordered" evidence="1">
    <location>
        <begin position="310"/>
        <end position="332"/>
    </location>
</feature>
<evidence type="ECO:0000256" key="1">
    <source>
        <dbReference type="SAM" id="MobiDB-lite"/>
    </source>
</evidence>
<dbReference type="AlphaFoldDB" id="A0A7N2LTT3"/>
<dbReference type="EnsemblPlants" id="QL05p068946:mrna">
    <property type="protein sequence ID" value="QL05p068946:mrna"/>
    <property type="gene ID" value="QL05p068946"/>
</dbReference>
<feature type="region of interest" description="Disordered" evidence="1">
    <location>
        <begin position="1"/>
        <end position="32"/>
    </location>
</feature>
<evidence type="ECO:0000313" key="3">
    <source>
        <dbReference type="Proteomes" id="UP000594261"/>
    </source>
</evidence>